<evidence type="ECO:0000256" key="3">
    <source>
        <dbReference type="ARBA" id="ARBA00023163"/>
    </source>
</evidence>
<sequence length="340" mass="38722">MTQIARSAVFIGFDSLCHRYGLNPHELVRRCELDPLVLRRPDLYVPYARFAQALNLAAAEGPAPSFGLQLSEYHDYLVLGPFGLLLAQADSFAEVLKLTQQYVHLHAQGISLHLGSDEEQLRIEYRLQLQEPVDLRQLRELGLGVTQRSMASLFGEQWQPHQLLVSHAAMGDPAEYARLFPCPVLFEQPCSGFVAGNDIYSLRPLEQRKQLKSHLIEQYRFSQHLPTDITEQIRYVLQSILSTGEARLEVVARLLGQHPRSLQMALQKQGQTFRELLDQVRYAEARQQLRLSTQSITDLALHLGYADETAFSRAFKRWSGMAPRHWRAHSARQTLPDASC</sequence>
<keyword evidence="3" id="KW-0804">Transcription</keyword>
<dbReference type="eggNOG" id="COG2207">
    <property type="taxonomic scope" value="Bacteria"/>
</dbReference>
<proteinExistence type="predicted"/>
<dbReference type="Pfam" id="PF12625">
    <property type="entry name" value="Arabinose_bd"/>
    <property type="match status" value="1"/>
</dbReference>
<dbReference type="Pfam" id="PF12833">
    <property type="entry name" value="HTH_18"/>
    <property type="match status" value="1"/>
</dbReference>
<dbReference type="AlphaFoldDB" id="A0A078LUS5"/>
<dbReference type="Gene3D" id="1.10.10.60">
    <property type="entry name" value="Homeodomain-like"/>
    <property type="match status" value="1"/>
</dbReference>
<dbReference type="SMART" id="SM00342">
    <property type="entry name" value="HTH_ARAC"/>
    <property type="match status" value="1"/>
</dbReference>
<dbReference type="InterPro" id="IPR009057">
    <property type="entry name" value="Homeodomain-like_sf"/>
</dbReference>
<evidence type="ECO:0000313" key="6">
    <source>
        <dbReference type="Proteomes" id="UP000053902"/>
    </source>
</evidence>
<dbReference type="HOGENOM" id="CLU_813653_0_0_6"/>
<feature type="domain" description="HTH araC/xylS-type" evidence="4">
    <location>
        <begin position="231"/>
        <end position="329"/>
    </location>
</feature>
<keyword evidence="1" id="KW-0805">Transcription regulation</keyword>
<dbReference type="EMBL" id="CCSF01000001">
    <property type="protein sequence ID" value="CDZ94062.1"/>
    <property type="molecule type" value="Genomic_DNA"/>
</dbReference>
<name>A0A078LUS5_9PSED</name>
<protein>
    <submittedName>
        <fullName evidence="5">Helix-turn-helix domain-containing protein</fullName>
    </submittedName>
</protein>
<accession>A0A078LUS5</accession>
<dbReference type="GO" id="GO:0003700">
    <property type="term" value="F:DNA-binding transcription factor activity"/>
    <property type="evidence" value="ECO:0007669"/>
    <property type="project" value="InterPro"/>
</dbReference>
<dbReference type="PANTHER" id="PTHR47894:SF4">
    <property type="entry name" value="HTH-TYPE TRANSCRIPTIONAL REGULATOR GADX"/>
    <property type="match status" value="1"/>
</dbReference>
<dbReference type="RefSeq" id="WP_052114442.1">
    <property type="nucleotide sequence ID" value="NZ_CCSF01000001.1"/>
</dbReference>
<dbReference type="GO" id="GO:0005829">
    <property type="term" value="C:cytosol"/>
    <property type="evidence" value="ECO:0007669"/>
    <property type="project" value="TreeGrafter"/>
</dbReference>
<gene>
    <name evidence="5" type="ORF">BN1079_01373</name>
</gene>
<dbReference type="Proteomes" id="UP000053902">
    <property type="component" value="Unassembled WGS sequence"/>
</dbReference>
<dbReference type="GO" id="GO:0000976">
    <property type="term" value="F:transcription cis-regulatory region binding"/>
    <property type="evidence" value="ECO:0007669"/>
    <property type="project" value="TreeGrafter"/>
</dbReference>
<dbReference type="PRINTS" id="PR00032">
    <property type="entry name" value="HTHARAC"/>
</dbReference>
<evidence type="ECO:0000256" key="2">
    <source>
        <dbReference type="ARBA" id="ARBA00023125"/>
    </source>
</evidence>
<dbReference type="InterPro" id="IPR020449">
    <property type="entry name" value="Tscrpt_reg_AraC-type_HTH"/>
</dbReference>
<dbReference type="InterPro" id="IPR018060">
    <property type="entry name" value="HTH_AraC"/>
</dbReference>
<keyword evidence="2" id="KW-0238">DNA-binding</keyword>
<dbReference type="PROSITE" id="PS01124">
    <property type="entry name" value="HTH_ARAC_FAMILY_2"/>
    <property type="match status" value="1"/>
</dbReference>
<dbReference type="InterPro" id="IPR032687">
    <property type="entry name" value="AraC-type_N"/>
</dbReference>
<dbReference type="SUPFAM" id="SSF46689">
    <property type="entry name" value="Homeodomain-like"/>
    <property type="match status" value="1"/>
</dbReference>
<evidence type="ECO:0000259" key="4">
    <source>
        <dbReference type="PROSITE" id="PS01124"/>
    </source>
</evidence>
<dbReference type="OrthoDB" id="5850238at2"/>
<organism evidence="5 6">
    <name type="scientific">Pseudomonas saudiphocaensis</name>
    <dbReference type="NCBI Taxonomy" id="1499686"/>
    <lineage>
        <taxon>Bacteria</taxon>
        <taxon>Pseudomonadati</taxon>
        <taxon>Pseudomonadota</taxon>
        <taxon>Gammaproteobacteria</taxon>
        <taxon>Pseudomonadales</taxon>
        <taxon>Pseudomonadaceae</taxon>
        <taxon>Pseudomonas</taxon>
    </lineage>
</organism>
<dbReference type="STRING" id="1499686.BN1079_01373"/>
<reference evidence="5 6" key="1">
    <citation type="submission" date="2014-07" db="EMBL/GenBank/DDBJ databases">
        <authorList>
            <person name="Urmite Genomes Urmite Genomes"/>
        </authorList>
    </citation>
    <scope>NUCLEOTIDE SEQUENCE [LARGE SCALE GENOMIC DNA]</scope>
    <source>
        <strain evidence="5 6">20_BN</strain>
    </source>
</reference>
<keyword evidence="6" id="KW-1185">Reference proteome</keyword>
<evidence type="ECO:0000313" key="5">
    <source>
        <dbReference type="EMBL" id="CDZ94062.1"/>
    </source>
</evidence>
<evidence type="ECO:0000256" key="1">
    <source>
        <dbReference type="ARBA" id="ARBA00023015"/>
    </source>
</evidence>
<dbReference type="PANTHER" id="PTHR47894">
    <property type="entry name" value="HTH-TYPE TRANSCRIPTIONAL REGULATOR GADX"/>
    <property type="match status" value="1"/>
</dbReference>